<dbReference type="GO" id="GO:0005524">
    <property type="term" value="F:ATP binding"/>
    <property type="evidence" value="ECO:0007669"/>
    <property type="project" value="UniProtKB-KW"/>
</dbReference>
<dbReference type="EMBL" id="GACK01001204">
    <property type="protein sequence ID" value="JAA63830.1"/>
    <property type="molecule type" value="mRNA"/>
</dbReference>
<dbReference type="SUPFAM" id="SSF53613">
    <property type="entry name" value="Ribokinase-like"/>
    <property type="match status" value="1"/>
</dbReference>
<keyword evidence="11" id="KW-0808">Transferase</keyword>
<keyword evidence="3" id="KW-0547">Nucleotide-binding</keyword>
<comment type="catalytic activity">
    <reaction evidence="9">
        <text>(6S)-NADPHX + ATP = ADP + phosphate + NADPH + H(+)</text>
        <dbReference type="Rhea" id="RHEA:32231"/>
        <dbReference type="ChEBI" id="CHEBI:15378"/>
        <dbReference type="ChEBI" id="CHEBI:30616"/>
        <dbReference type="ChEBI" id="CHEBI:43474"/>
        <dbReference type="ChEBI" id="CHEBI:57783"/>
        <dbReference type="ChEBI" id="CHEBI:64076"/>
        <dbReference type="ChEBI" id="CHEBI:456216"/>
        <dbReference type="EC" id="4.2.1.93"/>
    </reaction>
</comment>
<proteinExistence type="evidence at transcript level"/>
<dbReference type="InterPro" id="IPR029056">
    <property type="entry name" value="Ribokinase-like"/>
</dbReference>
<dbReference type="GO" id="GO:0016301">
    <property type="term" value="F:kinase activity"/>
    <property type="evidence" value="ECO:0007669"/>
    <property type="project" value="UniProtKB-KW"/>
</dbReference>
<evidence type="ECO:0000256" key="7">
    <source>
        <dbReference type="ARBA" id="ARBA00023239"/>
    </source>
</evidence>
<dbReference type="PANTHER" id="PTHR12592:SF0">
    <property type="entry name" value="ATP-DEPENDENT (S)-NAD(P)H-HYDRATE DEHYDRATASE"/>
    <property type="match status" value="1"/>
</dbReference>
<dbReference type="HAMAP" id="MF_01965">
    <property type="entry name" value="NADHX_dehydratase"/>
    <property type="match status" value="1"/>
</dbReference>
<keyword evidence="2" id="KW-0597">Phosphoprotein</keyword>
<keyword evidence="5" id="KW-0521">NADP</keyword>
<dbReference type="Gene3D" id="3.40.1190.20">
    <property type="match status" value="1"/>
</dbReference>
<dbReference type="AlphaFoldDB" id="L7MIL1"/>
<reference evidence="11" key="2">
    <citation type="journal article" date="2015" name="J. Proteomics">
        <title>Sexual differences in the sialomes of the zebra tick, Rhipicephalus pulchellus.</title>
        <authorList>
            <person name="Tan A.W."/>
            <person name="Francischetti I.M."/>
            <person name="Slovak M."/>
            <person name="Kini R.M."/>
            <person name="Ribeiro J.M."/>
        </authorList>
    </citation>
    <scope>NUCLEOTIDE SEQUENCE</scope>
    <source>
        <tissue evidence="11">Salivary gland</tissue>
    </source>
</reference>
<evidence type="ECO:0000259" key="10">
    <source>
        <dbReference type="PROSITE" id="PS51383"/>
    </source>
</evidence>
<evidence type="ECO:0000256" key="4">
    <source>
        <dbReference type="ARBA" id="ARBA00022840"/>
    </source>
</evidence>
<keyword evidence="4" id="KW-0067">ATP-binding</keyword>
<evidence type="ECO:0000256" key="1">
    <source>
        <dbReference type="ARBA" id="ARBA00013249"/>
    </source>
</evidence>
<dbReference type="GO" id="GO:0047453">
    <property type="term" value="F:ATP-dependent NAD(P)H-hydrate dehydratase activity"/>
    <property type="evidence" value="ECO:0007669"/>
    <property type="project" value="UniProtKB-EC"/>
</dbReference>
<evidence type="ECO:0000256" key="3">
    <source>
        <dbReference type="ARBA" id="ARBA00022741"/>
    </source>
</evidence>
<feature type="non-terminal residue" evidence="11">
    <location>
        <position position="1"/>
    </location>
</feature>
<evidence type="ECO:0000256" key="9">
    <source>
        <dbReference type="ARBA" id="ARBA00047472"/>
    </source>
</evidence>
<dbReference type="GO" id="GO:0110051">
    <property type="term" value="P:metabolite repair"/>
    <property type="evidence" value="ECO:0007669"/>
    <property type="project" value="TreeGrafter"/>
</dbReference>
<dbReference type="EC" id="4.2.1.93" evidence="1"/>
<keyword evidence="6" id="KW-0520">NAD</keyword>
<dbReference type="PROSITE" id="PS51383">
    <property type="entry name" value="YJEF_C_3"/>
    <property type="match status" value="1"/>
</dbReference>
<reference evidence="11" key="1">
    <citation type="submission" date="2012-11" db="EMBL/GenBank/DDBJ databases">
        <authorList>
            <person name="Lucero-Rivera Y.E."/>
            <person name="Tovar-Ramirez D."/>
        </authorList>
    </citation>
    <scope>NUCLEOTIDE SEQUENCE</scope>
    <source>
        <tissue evidence="11">Salivary gland</tissue>
    </source>
</reference>
<keyword evidence="7" id="KW-0456">Lyase</keyword>
<evidence type="ECO:0000256" key="2">
    <source>
        <dbReference type="ARBA" id="ARBA00022553"/>
    </source>
</evidence>
<sequence length="344" mass="35581">SSCAPRSCAKSAIIARAAAGKRRQLSVKSLAMAAVPESVSAEQRLVCAIIPPLCSERHKGQAGRIGILGGSVDYTGAPYFAGMAALRTGADLAYVLCPTSAAQAIKSYGPELMVMPFPETGGPDAAAQRVCDLLPRLHALVIGPGLGRAEATGGLVKTVVAKARSLSLPLVVDADGLHFVARDPDMLRGYQRVLLTPNAHELEVLCNAVLGVRAAVSDRTEAARQLARGLGNVTVLAKGSEDVVTDGRVTLTCREQGSPRRCGGQGDILSGAAATLMFWSHAADAPAGDGSSGQVPPAALAALGAAMLVRRCSRLAFQKMARSTLTTDMLAEIRTAFSALFPVD</sequence>
<evidence type="ECO:0000256" key="5">
    <source>
        <dbReference type="ARBA" id="ARBA00022857"/>
    </source>
</evidence>
<feature type="domain" description="YjeF C-terminal" evidence="10">
    <location>
        <begin position="42"/>
        <end position="340"/>
    </location>
</feature>
<dbReference type="FunFam" id="3.40.1190.20:FF:000023">
    <property type="entry name" value="ATP-dependent (S)-NAD(P)H-hydrate dehydratase"/>
    <property type="match status" value="1"/>
</dbReference>
<protein>
    <recommendedName>
        <fullName evidence="1">ATP-dependent NAD(P)H-hydrate dehydratase</fullName>
        <ecNumber evidence="1">4.2.1.93</ecNumber>
    </recommendedName>
    <alternativeName>
        <fullName evidence="8">NAD(P)HX dehydratase</fullName>
    </alternativeName>
</protein>
<accession>L7MIL1</accession>
<name>L7MIL1_RHIPC</name>
<dbReference type="InterPro" id="IPR000631">
    <property type="entry name" value="CARKD"/>
</dbReference>
<evidence type="ECO:0000313" key="11">
    <source>
        <dbReference type="EMBL" id="JAA63830.1"/>
    </source>
</evidence>
<dbReference type="CDD" id="cd01171">
    <property type="entry name" value="YXKO-related"/>
    <property type="match status" value="1"/>
</dbReference>
<dbReference type="Pfam" id="PF01256">
    <property type="entry name" value="Carb_kinase"/>
    <property type="match status" value="1"/>
</dbReference>
<evidence type="ECO:0000256" key="8">
    <source>
        <dbReference type="ARBA" id="ARBA00029804"/>
    </source>
</evidence>
<evidence type="ECO:0000256" key="6">
    <source>
        <dbReference type="ARBA" id="ARBA00023027"/>
    </source>
</evidence>
<organism evidence="11">
    <name type="scientific">Rhipicephalus pulchellus</name>
    <name type="common">Yellow backed tick</name>
    <name type="synonym">Dermacentor pulchellus</name>
    <dbReference type="NCBI Taxonomy" id="72859"/>
    <lineage>
        <taxon>Eukaryota</taxon>
        <taxon>Metazoa</taxon>
        <taxon>Ecdysozoa</taxon>
        <taxon>Arthropoda</taxon>
        <taxon>Chelicerata</taxon>
        <taxon>Arachnida</taxon>
        <taxon>Acari</taxon>
        <taxon>Parasitiformes</taxon>
        <taxon>Ixodida</taxon>
        <taxon>Ixodoidea</taxon>
        <taxon>Ixodidae</taxon>
        <taxon>Rhipicephalinae</taxon>
        <taxon>Rhipicephalus</taxon>
        <taxon>Rhipicephalus</taxon>
    </lineage>
</organism>
<keyword evidence="11" id="KW-0418">Kinase</keyword>
<dbReference type="NCBIfam" id="TIGR00196">
    <property type="entry name" value="yjeF_cterm"/>
    <property type="match status" value="1"/>
</dbReference>
<dbReference type="PANTHER" id="PTHR12592">
    <property type="entry name" value="ATP-DEPENDENT (S)-NAD(P)H-HYDRATE DEHYDRATASE FAMILY MEMBER"/>
    <property type="match status" value="1"/>
</dbReference>